<dbReference type="OrthoDB" id="33505at2157"/>
<dbReference type="GeneID" id="15393534"/>
<dbReference type="Proteomes" id="UP000013307">
    <property type="component" value="Chromosome"/>
</dbReference>
<feature type="domain" description="Cas12f1-like TNB" evidence="7">
    <location>
        <begin position="338"/>
        <end position="402"/>
    </location>
</feature>
<evidence type="ECO:0000256" key="3">
    <source>
        <dbReference type="ARBA" id="ARBA00023125"/>
    </source>
</evidence>
<organism evidence="8 9">
    <name type="scientific">Archaeoglobus sulfaticallidus PM70-1</name>
    <dbReference type="NCBI Taxonomy" id="387631"/>
    <lineage>
        <taxon>Archaea</taxon>
        <taxon>Methanobacteriati</taxon>
        <taxon>Methanobacteriota</taxon>
        <taxon>Archaeoglobi</taxon>
        <taxon>Archaeoglobales</taxon>
        <taxon>Archaeoglobaceae</taxon>
        <taxon>Archaeoglobus</taxon>
    </lineage>
</organism>
<proteinExistence type="inferred from homology"/>
<evidence type="ECO:0000256" key="2">
    <source>
        <dbReference type="ARBA" id="ARBA00022578"/>
    </source>
</evidence>
<accession>N0BML2</accession>
<dbReference type="NCBIfam" id="TIGR01766">
    <property type="entry name" value="IS200/IS605 family accessory protein TnpB-like domain"/>
    <property type="match status" value="1"/>
</dbReference>
<keyword evidence="5" id="KW-0175">Coiled coil</keyword>
<dbReference type="GO" id="GO:0003677">
    <property type="term" value="F:DNA binding"/>
    <property type="evidence" value="ECO:0007669"/>
    <property type="project" value="UniProtKB-KW"/>
</dbReference>
<dbReference type="Pfam" id="PF01385">
    <property type="entry name" value="OrfB_IS605"/>
    <property type="match status" value="1"/>
</dbReference>
<reference evidence="8 9" key="1">
    <citation type="journal article" date="2013" name="Genome Announc.">
        <title>Complete Genome Sequence of the Thermophilic and Facultatively Chemolithoautotrophic Sulfate Reducer Archaeoglobus sulfaticallidus Strain PM70-1T.</title>
        <authorList>
            <person name="Stokke R."/>
            <person name="Hocking W.P."/>
            <person name="Steinsbu B.O."/>
            <person name="Steen I.H."/>
        </authorList>
    </citation>
    <scope>NUCLEOTIDE SEQUENCE [LARGE SCALE GENOMIC DNA]</scope>
    <source>
        <strain evidence="8">PM70-1</strain>
    </source>
</reference>
<dbReference type="GO" id="GO:0032196">
    <property type="term" value="P:transposition"/>
    <property type="evidence" value="ECO:0007669"/>
    <property type="project" value="UniProtKB-KW"/>
</dbReference>
<dbReference type="NCBIfam" id="NF040570">
    <property type="entry name" value="guided_TnpB"/>
    <property type="match status" value="1"/>
</dbReference>
<dbReference type="RefSeq" id="WP_015591462.1">
    <property type="nucleotide sequence ID" value="NC_021169.1"/>
</dbReference>
<evidence type="ECO:0000313" key="9">
    <source>
        <dbReference type="Proteomes" id="UP000013307"/>
    </source>
</evidence>
<comment type="similarity">
    <text evidence="1">In the C-terminal section; belongs to the transposase 35 family.</text>
</comment>
<dbReference type="InterPro" id="IPR001959">
    <property type="entry name" value="Transposase"/>
</dbReference>
<evidence type="ECO:0000259" key="7">
    <source>
        <dbReference type="Pfam" id="PF07282"/>
    </source>
</evidence>
<evidence type="ECO:0000256" key="4">
    <source>
        <dbReference type="ARBA" id="ARBA00023172"/>
    </source>
</evidence>
<dbReference type="HOGENOM" id="CLU_629481_0_0_2"/>
<evidence type="ECO:0000259" key="6">
    <source>
        <dbReference type="Pfam" id="PF01385"/>
    </source>
</evidence>
<feature type="coiled-coil region" evidence="5">
    <location>
        <begin position="81"/>
        <end position="115"/>
    </location>
</feature>
<keyword evidence="4" id="KW-0233">DNA recombination</keyword>
<dbReference type="GO" id="GO:0006310">
    <property type="term" value="P:DNA recombination"/>
    <property type="evidence" value="ECO:0007669"/>
    <property type="project" value="UniProtKB-KW"/>
</dbReference>
<evidence type="ECO:0000313" key="8">
    <source>
        <dbReference type="EMBL" id="AGK61866.1"/>
    </source>
</evidence>
<feature type="domain" description="Probable transposase IS891/IS1136/IS1341" evidence="6">
    <location>
        <begin position="207"/>
        <end position="303"/>
    </location>
</feature>
<keyword evidence="3" id="KW-0238">DNA-binding</keyword>
<dbReference type="KEGG" id="ast:Asulf_01900"/>
<dbReference type="STRING" id="387631.Asulf_01900"/>
<keyword evidence="9" id="KW-1185">Reference proteome</keyword>
<sequence>MKVQKTIKIPVSDKITQEKLEKLDRLTARLTYGVHIFLDKIIENDITSLKEAEQFRKEIQQITGLPSAFAQACRDKALWMYKSYKKLHREWQKEVVKLERKIERCMDKHKRKKLEHKLYRLKKREPSLPTIMGKIPVMFDYRVGSIEFSYSAKEFKLWMRISTLEKGKRIDVPLHSYAYAEKHLKSWSIKSFQIVWRSKLKRYEVHVVVEKEVVVKPKRLVGIDLGLKRIITAYETNGEENRVLLFSKEEYKEFFIRMRRLNNRIGKLQRLRKYRILKKLRHKRRNYARDFRRKLAVELVRQFSNCLIFIGHPSHVRDKHYKGSGHRKNRKRINHWAFREFAEILKTKLMENNNIAIIVNEWMSTKQCSECGSKKTEVNDRHFRCLECGYEDDRDVNAAKNILKFGLTKALRKGAGAAVNQPELPMIGQKPLKVEAPSVRAE</sequence>
<protein>
    <submittedName>
        <fullName evidence="8">Transposase, IS605 OrfB family, central region</fullName>
    </submittedName>
</protein>
<name>N0BML2_9EURY</name>
<evidence type="ECO:0000256" key="5">
    <source>
        <dbReference type="SAM" id="Coils"/>
    </source>
</evidence>
<dbReference type="Pfam" id="PF07282">
    <property type="entry name" value="Cas12f1-like_TNB"/>
    <property type="match status" value="1"/>
</dbReference>
<dbReference type="InterPro" id="IPR010095">
    <property type="entry name" value="Cas12f1-like_TNB"/>
</dbReference>
<dbReference type="eggNOG" id="arCOG00679">
    <property type="taxonomic scope" value="Archaea"/>
</dbReference>
<dbReference type="EMBL" id="CP005290">
    <property type="protein sequence ID" value="AGK61866.1"/>
    <property type="molecule type" value="Genomic_DNA"/>
</dbReference>
<keyword evidence="2" id="KW-0815">Transposition</keyword>
<gene>
    <name evidence="8" type="ORF">Asulf_01900</name>
</gene>
<evidence type="ECO:0000256" key="1">
    <source>
        <dbReference type="ARBA" id="ARBA00008761"/>
    </source>
</evidence>
<dbReference type="AlphaFoldDB" id="N0BML2"/>